<dbReference type="KEGG" id="mlv:CVS47_02154"/>
<feature type="transmembrane region" description="Helical" evidence="14">
    <location>
        <begin position="214"/>
        <end position="234"/>
    </location>
</feature>
<evidence type="ECO:0000256" key="5">
    <source>
        <dbReference type="ARBA" id="ARBA00022741"/>
    </source>
</evidence>
<keyword evidence="6" id="KW-0788">Thiol protease</keyword>
<keyword evidence="19" id="KW-1185">Reference proteome</keyword>
<dbReference type="InterPro" id="IPR039421">
    <property type="entry name" value="Type_1_exporter"/>
</dbReference>
<keyword evidence="3" id="KW-1003">Cell membrane</keyword>
<dbReference type="FunFam" id="3.40.50.300:FF:000299">
    <property type="entry name" value="ABC transporter ATP-binding protein/permease"/>
    <property type="match status" value="1"/>
</dbReference>
<evidence type="ECO:0000256" key="2">
    <source>
        <dbReference type="ARBA" id="ARBA00022448"/>
    </source>
</evidence>
<keyword evidence="6" id="KW-0645">Protease</keyword>
<comment type="similarity">
    <text evidence="12">Belongs to the ABC transporter superfamily. Lipid exporter (TC 3.A.1.106) family.</text>
</comment>
<dbReference type="InterPro" id="IPR011527">
    <property type="entry name" value="ABC1_TM_dom"/>
</dbReference>
<dbReference type="OrthoDB" id="9806127at2"/>
<keyword evidence="4 14" id="KW-0812">Transmembrane</keyword>
<dbReference type="Gene3D" id="3.90.70.10">
    <property type="entry name" value="Cysteine proteinases"/>
    <property type="match status" value="1"/>
</dbReference>
<dbReference type="AlphaFoldDB" id="A0A3Q9IZ12"/>
<dbReference type="InterPro" id="IPR017871">
    <property type="entry name" value="ABC_transporter-like_CS"/>
</dbReference>
<dbReference type="Gene3D" id="1.20.1560.10">
    <property type="entry name" value="ABC transporter type 1, transmembrane domain"/>
    <property type="match status" value="1"/>
</dbReference>
<dbReference type="GO" id="GO:0008234">
    <property type="term" value="F:cysteine-type peptidase activity"/>
    <property type="evidence" value="ECO:0007669"/>
    <property type="project" value="UniProtKB-KW"/>
</dbReference>
<dbReference type="GO" id="GO:0034040">
    <property type="term" value="F:ATPase-coupled lipid transmembrane transporter activity"/>
    <property type="evidence" value="ECO:0007669"/>
    <property type="project" value="TreeGrafter"/>
</dbReference>
<sequence>MTAAATTSARPKPAGAKARRTAVPTVIQMEAAECGVASLRMVLASYGRWVPLDELREAAGVSRDGVKASNVLKTARTYGMTAKGLRQDPAELRTGTLPAIVFWNFNHFVVVEGYAPGRWFLKDPGVGSRTVTDDEFDRSFTGVVLTMEPGPDFIRGGIPPRVLPGLAQRLRHSMAGLLYVVLAGLALVIPGLAAAVLTKAFIDQVLVADQPGAIGPILGLLFGAALVIGVLTALRQRYLMALETKLSSHSSGAFLWHLLRLPISFYSGRSAGEISGRVPRNDRLAVLLSSEIAAALIDSVVVIFYFAVMVGYSPGLTLVGIAGVVINVLVLRSVGRRRRDETVRLLQDAGLMLGSAMSGITSIESIKASGRESDLFTRISGLHARTVSGAQRMGRASLPLLVVPPFLAALTTTAVLGWGGLDVITGAMSLGTLIAFQVLMNRAIEPIGRFVQLGGTLQEIGGDLERLDDVLANPVIDIDDRETAGPGIRLSGMIELRDVTFGYSILEAPLLNGVNLTLRPGSRVALVGGSGSGKSTISRLVSGLHEPWSGEILFDGRLRGEWPRDTITSSLALVDQDIRLFSGTVRDNLTLWDTTIPTARVVQAAHDASIHDQIARRPDGYGTAVREGGANFSGGEAQRLEIARALVTEPRILVLDEATSALDPTTEQLIDGNIRRRGCTTLIVAHRLSTIRDCDEIIVLDRGRIVERGTHDEMIGTGGPYSALFAADGSAQA</sequence>
<evidence type="ECO:0000256" key="1">
    <source>
        <dbReference type="ARBA" id="ARBA00004651"/>
    </source>
</evidence>
<evidence type="ECO:0000313" key="18">
    <source>
        <dbReference type="EMBL" id="AZS37517.1"/>
    </source>
</evidence>
<evidence type="ECO:0000259" key="17">
    <source>
        <dbReference type="PROSITE" id="PS50990"/>
    </source>
</evidence>
<dbReference type="InterPro" id="IPR036640">
    <property type="entry name" value="ABC1_TM_sf"/>
</dbReference>
<proteinExistence type="inferred from homology"/>
<evidence type="ECO:0000256" key="9">
    <source>
        <dbReference type="ARBA" id="ARBA00022989"/>
    </source>
</evidence>
<dbReference type="GO" id="GO:0005524">
    <property type="term" value="F:ATP binding"/>
    <property type="evidence" value="ECO:0007669"/>
    <property type="project" value="UniProtKB-KW"/>
</dbReference>
<feature type="transmembrane region" description="Helical" evidence="14">
    <location>
        <begin position="312"/>
        <end position="331"/>
    </location>
</feature>
<dbReference type="InterPro" id="IPR005074">
    <property type="entry name" value="Peptidase_C39"/>
</dbReference>
<feature type="transmembrane region" description="Helical" evidence="14">
    <location>
        <begin position="398"/>
        <end position="417"/>
    </location>
</feature>
<dbReference type="Proteomes" id="UP000276888">
    <property type="component" value="Chromosome"/>
</dbReference>
<dbReference type="SUPFAM" id="SSF52540">
    <property type="entry name" value="P-loop containing nucleoside triphosphate hydrolases"/>
    <property type="match status" value="1"/>
</dbReference>
<dbReference type="Gene3D" id="3.40.50.300">
    <property type="entry name" value="P-loop containing nucleotide triphosphate hydrolases"/>
    <property type="match status" value="1"/>
</dbReference>
<dbReference type="SUPFAM" id="SSF90123">
    <property type="entry name" value="ABC transporter transmembrane region"/>
    <property type="match status" value="1"/>
</dbReference>
<dbReference type="PANTHER" id="PTHR24221">
    <property type="entry name" value="ATP-BINDING CASSETTE SUB-FAMILY B"/>
    <property type="match status" value="1"/>
</dbReference>
<evidence type="ECO:0000256" key="4">
    <source>
        <dbReference type="ARBA" id="ARBA00022692"/>
    </source>
</evidence>
<dbReference type="Pfam" id="PF00664">
    <property type="entry name" value="ABC_membrane"/>
    <property type="match status" value="1"/>
</dbReference>
<dbReference type="PROSITE" id="PS00211">
    <property type="entry name" value="ABC_TRANSPORTER_1"/>
    <property type="match status" value="1"/>
</dbReference>
<dbReference type="GO" id="GO:0005886">
    <property type="term" value="C:plasma membrane"/>
    <property type="evidence" value="ECO:0007669"/>
    <property type="project" value="UniProtKB-SubCell"/>
</dbReference>
<evidence type="ECO:0000259" key="15">
    <source>
        <dbReference type="PROSITE" id="PS50893"/>
    </source>
</evidence>
<keyword evidence="2" id="KW-0813">Transport</keyword>
<evidence type="ECO:0000256" key="13">
    <source>
        <dbReference type="SAM" id="MobiDB-lite"/>
    </source>
</evidence>
<evidence type="ECO:0000256" key="7">
    <source>
        <dbReference type="ARBA" id="ARBA00022840"/>
    </source>
</evidence>
<dbReference type="EMBL" id="CP031423">
    <property type="protein sequence ID" value="AZS37517.1"/>
    <property type="molecule type" value="Genomic_DNA"/>
</dbReference>
<dbReference type="PROSITE" id="PS50893">
    <property type="entry name" value="ABC_TRANSPORTER_2"/>
    <property type="match status" value="1"/>
</dbReference>
<evidence type="ECO:0000256" key="6">
    <source>
        <dbReference type="ARBA" id="ARBA00022807"/>
    </source>
</evidence>
<dbReference type="SMART" id="SM00382">
    <property type="entry name" value="AAA"/>
    <property type="match status" value="1"/>
</dbReference>
<feature type="domain" description="Peptidase C39" evidence="17">
    <location>
        <begin position="28"/>
        <end position="147"/>
    </location>
</feature>
<dbReference type="PROSITE" id="PS50990">
    <property type="entry name" value="PEPTIDASE_C39"/>
    <property type="match status" value="1"/>
</dbReference>
<name>A0A3Q9IZ12_9MICO</name>
<feature type="transmembrane region" description="Helical" evidence="14">
    <location>
        <begin position="284"/>
        <end position="306"/>
    </location>
</feature>
<dbReference type="CDD" id="cd18569">
    <property type="entry name" value="ABC_6TM_NHLM_bacteriocin"/>
    <property type="match status" value="1"/>
</dbReference>
<dbReference type="InterPro" id="IPR003439">
    <property type="entry name" value="ABC_transporter-like_ATP-bd"/>
</dbReference>
<dbReference type="InterPro" id="IPR022514">
    <property type="entry name" value="NHPM_micro_ABC1"/>
</dbReference>
<accession>A0A3Q9IZ12</accession>
<reference evidence="18 19" key="1">
    <citation type="submission" date="2018-08" db="EMBL/GenBank/DDBJ databases">
        <title>Microbacterium lemovicicum sp. nov., a bacterium isolated from a natural uranium-rich soil.</title>
        <authorList>
            <person name="ORTET P."/>
        </authorList>
    </citation>
    <scope>NUCLEOTIDE SEQUENCE [LARGE SCALE GENOMIC DNA]</scope>
    <source>
        <strain evidence="18 19">Viu22</strain>
    </source>
</reference>
<dbReference type="Pfam" id="PF03412">
    <property type="entry name" value="Peptidase_C39"/>
    <property type="match status" value="1"/>
</dbReference>
<dbReference type="PANTHER" id="PTHR24221:SF654">
    <property type="entry name" value="ATP-BINDING CASSETTE SUB-FAMILY B MEMBER 6"/>
    <property type="match status" value="1"/>
</dbReference>
<keyword evidence="6" id="KW-0378">Hydrolase</keyword>
<evidence type="ECO:0000256" key="8">
    <source>
        <dbReference type="ARBA" id="ARBA00022927"/>
    </source>
</evidence>
<organism evidence="18 19">
    <name type="scientific">Microbacterium lemovicicum</name>
    <dbReference type="NCBI Taxonomy" id="1072463"/>
    <lineage>
        <taxon>Bacteria</taxon>
        <taxon>Bacillati</taxon>
        <taxon>Actinomycetota</taxon>
        <taxon>Actinomycetes</taxon>
        <taxon>Micrococcales</taxon>
        <taxon>Microbacteriaceae</taxon>
        <taxon>Microbacterium</taxon>
    </lineage>
</organism>
<feature type="region of interest" description="Disordered" evidence="13">
    <location>
        <begin position="1"/>
        <end position="20"/>
    </location>
</feature>
<keyword evidence="11" id="KW-0080">Bacteriocin transport</keyword>
<keyword evidence="10 14" id="KW-0472">Membrane</keyword>
<dbReference type="GO" id="GO:0140359">
    <property type="term" value="F:ABC-type transporter activity"/>
    <property type="evidence" value="ECO:0007669"/>
    <property type="project" value="InterPro"/>
</dbReference>
<evidence type="ECO:0000256" key="11">
    <source>
        <dbReference type="ARBA" id="ARBA00043264"/>
    </source>
</evidence>
<keyword evidence="5" id="KW-0547">Nucleotide-binding</keyword>
<feature type="domain" description="ABC transporter" evidence="15">
    <location>
        <begin position="494"/>
        <end position="727"/>
    </location>
</feature>
<keyword evidence="9 14" id="KW-1133">Transmembrane helix</keyword>
<keyword evidence="7 18" id="KW-0067">ATP-binding</keyword>
<evidence type="ECO:0000256" key="14">
    <source>
        <dbReference type="SAM" id="Phobius"/>
    </source>
</evidence>
<gene>
    <name evidence="18" type="primary">apxIB</name>
    <name evidence="18" type="ORF">CVS47_02154</name>
</gene>
<feature type="transmembrane region" description="Helical" evidence="14">
    <location>
        <begin position="177"/>
        <end position="202"/>
    </location>
</feature>
<dbReference type="InterPro" id="IPR027417">
    <property type="entry name" value="P-loop_NTPase"/>
</dbReference>
<dbReference type="Pfam" id="PF00005">
    <property type="entry name" value="ABC_tran"/>
    <property type="match status" value="1"/>
</dbReference>
<dbReference type="NCBIfam" id="TIGR03796">
    <property type="entry name" value="NHLM_micro_ABC1"/>
    <property type="match status" value="1"/>
</dbReference>
<evidence type="ECO:0000256" key="12">
    <source>
        <dbReference type="ARBA" id="ARBA00061644"/>
    </source>
</evidence>
<dbReference type="InterPro" id="IPR003593">
    <property type="entry name" value="AAA+_ATPase"/>
</dbReference>
<protein>
    <submittedName>
        <fullName evidence="18">Toxin RTX-I translocation ATP-binding protein</fullName>
    </submittedName>
</protein>
<comment type="subcellular location">
    <subcellularLocation>
        <location evidence="1">Cell membrane</location>
        <topology evidence="1">Multi-pass membrane protein</topology>
    </subcellularLocation>
</comment>
<dbReference type="PROSITE" id="PS50929">
    <property type="entry name" value="ABC_TM1F"/>
    <property type="match status" value="1"/>
</dbReference>
<dbReference type="GO" id="GO:0015031">
    <property type="term" value="P:protein transport"/>
    <property type="evidence" value="ECO:0007669"/>
    <property type="project" value="UniProtKB-KW"/>
</dbReference>
<evidence type="ECO:0000313" key="19">
    <source>
        <dbReference type="Proteomes" id="UP000276888"/>
    </source>
</evidence>
<dbReference type="GO" id="GO:0043213">
    <property type="term" value="P:bacteriocin transport"/>
    <property type="evidence" value="ECO:0007669"/>
    <property type="project" value="UniProtKB-KW"/>
</dbReference>
<evidence type="ECO:0000256" key="3">
    <source>
        <dbReference type="ARBA" id="ARBA00022475"/>
    </source>
</evidence>
<keyword evidence="8" id="KW-0653">Protein transport</keyword>
<feature type="domain" description="ABC transmembrane type-1" evidence="16">
    <location>
        <begin position="180"/>
        <end position="459"/>
    </location>
</feature>
<dbReference type="GO" id="GO:0006508">
    <property type="term" value="P:proteolysis"/>
    <property type="evidence" value="ECO:0007669"/>
    <property type="project" value="InterPro"/>
</dbReference>
<dbReference type="GO" id="GO:0016887">
    <property type="term" value="F:ATP hydrolysis activity"/>
    <property type="evidence" value="ECO:0007669"/>
    <property type="project" value="InterPro"/>
</dbReference>
<evidence type="ECO:0000256" key="10">
    <source>
        <dbReference type="ARBA" id="ARBA00023136"/>
    </source>
</evidence>
<evidence type="ECO:0000259" key="16">
    <source>
        <dbReference type="PROSITE" id="PS50929"/>
    </source>
</evidence>